<gene>
    <name evidence="1" type="ORF">DXH47_02005</name>
</gene>
<proteinExistence type="predicted"/>
<name>A0A4Q0VKZ0_9LACO</name>
<sequence>MLSGKNMLTGTLIMVIGVIFFIFVLAKLMPKMKTEVDGRFLSRLYLVASVCVMEMGSWIFFS</sequence>
<comment type="caution">
    <text evidence="1">The sequence shown here is derived from an EMBL/GenBank/DDBJ whole genome shotgun (WGS) entry which is preliminary data.</text>
</comment>
<evidence type="ECO:0000313" key="1">
    <source>
        <dbReference type="EMBL" id="RXI79918.1"/>
    </source>
</evidence>
<dbReference type="RefSeq" id="WP_129031401.1">
    <property type="nucleotide sequence ID" value="NZ_CP059603.1"/>
</dbReference>
<organism evidence="1 2">
    <name type="scientific">Levilactobacillus suantsaii</name>
    <dbReference type="NCBI Taxonomy" id="2292255"/>
    <lineage>
        <taxon>Bacteria</taxon>
        <taxon>Bacillati</taxon>
        <taxon>Bacillota</taxon>
        <taxon>Bacilli</taxon>
        <taxon>Lactobacillales</taxon>
        <taxon>Lactobacillaceae</taxon>
        <taxon>Levilactobacillus</taxon>
    </lineage>
</organism>
<protein>
    <submittedName>
        <fullName evidence="1">Uncharacterized protein</fullName>
    </submittedName>
</protein>
<accession>A0A4Q0VKZ0</accession>
<evidence type="ECO:0000313" key="2">
    <source>
        <dbReference type="Proteomes" id="UP000290602"/>
    </source>
</evidence>
<dbReference type="OrthoDB" id="2327183at2"/>
<dbReference type="Proteomes" id="UP000290602">
    <property type="component" value="Unassembled WGS sequence"/>
</dbReference>
<dbReference type="EMBL" id="QXIL01000002">
    <property type="protein sequence ID" value="RXI79918.1"/>
    <property type="molecule type" value="Genomic_DNA"/>
</dbReference>
<keyword evidence="2" id="KW-1185">Reference proteome</keyword>
<dbReference type="AlphaFoldDB" id="A0A4Q0VKZ0"/>
<reference evidence="1 2" key="1">
    <citation type="submission" date="2018-08" db="EMBL/GenBank/DDBJ databases">
        <title>Lactobacillus suantsai sp. nov., isolated from traditional fermented suan-tsai in Taiwan.</title>
        <authorList>
            <person name="Huang C.-H."/>
        </authorList>
    </citation>
    <scope>NUCLEOTIDE SEQUENCE [LARGE SCALE GENOMIC DNA]</scope>
    <source>
        <strain evidence="1 2">BCRC 12945</strain>
    </source>
</reference>